<evidence type="ECO:0000256" key="1">
    <source>
        <dbReference type="SAM" id="MobiDB-lite"/>
    </source>
</evidence>
<dbReference type="AlphaFoldDB" id="A0A4Z2IFR7"/>
<organism evidence="2 3">
    <name type="scientific">Liparis tanakae</name>
    <name type="common">Tanaka's snailfish</name>
    <dbReference type="NCBI Taxonomy" id="230148"/>
    <lineage>
        <taxon>Eukaryota</taxon>
        <taxon>Metazoa</taxon>
        <taxon>Chordata</taxon>
        <taxon>Craniata</taxon>
        <taxon>Vertebrata</taxon>
        <taxon>Euteleostomi</taxon>
        <taxon>Actinopterygii</taxon>
        <taxon>Neopterygii</taxon>
        <taxon>Teleostei</taxon>
        <taxon>Neoteleostei</taxon>
        <taxon>Acanthomorphata</taxon>
        <taxon>Eupercaria</taxon>
        <taxon>Perciformes</taxon>
        <taxon>Cottioidei</taxon>
        <taxon>Cottales</taxon>
        <taxon>Liparidae</taxon>
        <taxon>Liparis</taxon>
    </lineage>
</organism>
<feature type="compositionally biased region" description="Basic and acidic residues" evidence="1">
    <location>
        <begin position="1"/>
        <end position="15"/>
    </location>
</feature>
<accession>A0A4Z2IFR7</accession>
<gene>
    <name evidence="2" type="ORF">EYF80_013073</name>
</gene>
<evidence type="ECO:0000313" key="3">
    <source>
        <dbReference type="Proteomes" id="UP000314294"/>
    </source>
</evidence>
<feature type="region of interest" description="Disordered" evidence="1">
    <location>
        <begin position="1"/>
        <end position="43"/>
    </location>
</feature>
<proteinExistence type="predicted"/>
<sequence>MWSRETRQRGDEGAHNVRGGEGSRRNMGGSAEVTMDKTRPPSGDGAPLYDFTSCFFFWNFLNCDWMATAAFSVSGLSMSMSKSSGRLFLFFSSVEKREDEDGGGPNSVISSPRERRASRGQGLLYVPNGATEPFSRSRFGPAASNL</sequence>
<name>A0A4Z2IFR7_9TELE</name>
<dbReference type="Proteomes" id="UP000314294">
    <property type="component" value="Unassembled WGS sequence"/>
</dbReference>
<evidence type="ECO:0000313" key="2">
    <source>
        <dbReference type="EMBL" id="TNN76621.1"/>
    </source>
</evidence>
<reference evidence="2 3" key="1">
    <citation type="submission" date="2019-03" db="EMBL/GenBank/DDBJ databases">
        <title>First draft genome of Liparis tanakae, snailfish: a comprehensive survey of snailfish specific genes.</title>
        <authorList>
            <person name="Kim W."/>
            <person name="Song I."/>
            <person name="Jeong J.-H."/>
            <person name="Kim D."/>
            <person name="Kim S."/>
            <person name="Ryu S."/>
            <person name="Song J.Y."/>
            <person name="Lee S.K."/>
        </authorList>
    </citation>
    <scope>NUCLEOTIDE SEQUENCE [LARGE SCALE GENOMIC DNA]</scope>
    <source>
        <tissue evidence="2">Muscle</tissue>
    </source>
</reference>
<feature type="region of interest" description="Disordered" evidence="1">
    <location>
        <begin position="96"/>
        <end position="146"/>
    </location>
</feature>
<dbReference type="EMBL" id="SRLO01000091">
    <property type="protein sequence ID" value="TNN76621.1"/>
    <property type="molecule type" value="Genomic_DNA"/>
</dbReference>
<keyword evidence="3" id="KW-1185">Reference proteome</keyword>
<comment type="caution">
    <text evidence="2">The sequence shown here is derived from an EMBL/GenBank/DDBJ whole genome shotgun (WGS) entry which is preliminary data.</text>
</comment>
<protein>
    <submittedName>
        <fullName evidence="2">Uncharacterized protein</fullName>
    </submittedName>
</protein>